<organism evidence="1">
    <name type="scientific">uncultured Chloroflexia bacterium</name>
    <dbReference type="NCBI Taxonomy" id="1672391"/>
    <lineage>
        <taxon>Bacteria</taxon>
        <taxon>Bacillati</taxon>
        <taxon>Chloroflexota</taxon>
        <taxon>Chloroflexia</taxon>
        <taxon>environmental samples</taxon>
    </lineage>
</organism>
<evidence type="ECO:0000313" key="1">
    <source>
        <dbReference type="EMBL" id="CAA9361616.1"/>
    </source>
</evidence>
<dbReference type="AlphaFoldDB" id="A0A6J4MK92"/>
<accession>A0A6J4MK92</accession>
<gene>
    <name evidence="1" type="ORF">AVDCRST_MAG93-7693</name>
</gene>
<sequence>MRGARWYRGLARGLKGRRAPPIPFFDLRECAWSPVLGPRFQGDA</sequence>
<feature type="non-terminal residue" evidence="1">
    <location>
        <position position="44"/>
    </location>
</feature>
<dbReference type="EMBL" id="CADCTR010002589">
    <property type="protein sequence ID" value="CAA9361616.1"/>
    <property type="molecule type" value="Genomic_DNA"/>
</dbReference>
<proteinExistence type="predicted"/>
<reference evidence="1" key="1">
    <citation type="submission" date="2020-02" db="EMBL/GenBank/DDBJ databases">
        <authorList>
            <person name="Meier V. D."/>
        </authorList>
    </citation>
    <scope>NUCLEOTIDE SEQUENCE</scope>
    <source>
        <strain evidence="1">AVDCRST_MAG93</strain>
    </source>
</reference>
<protein>
    <submittedName>
        <fullName evidence="1">Uncharacterized protein</fullName>
    </submittedName>
</protein>
<name>A0A6J4MK92_9CHLR</name>